<dbReference type="EMBL" id="JAPDGR010001431">
    <property type="protein sequence ID" value="KAJ2982699.1"/>
    <property type="molecule type" value="Genomic_DNA"/>
</dbReference>
<evidence type="ECO:0000313" key="2">
    <source>
        <dbReference type="Proteomes" id="UP001143856"/>
    </source>
</evidence>
<protein>
    <submittedName>
        <fullName evidence="1">Uncharacterized protein</fullName>
    </submittedName>
</protein>
<proteinExistence type="predicted"/>
<dbReference type="Proteomes" id="UP001143856">
    <property type="component" value="Unassembled WGS sequence"/>
</dbReference>
<organism evidence="1 2">
    <name type="scientific">Xylaria curta</name>
    <dbReference type="NCBI Taxonomy" id="42375"/>
    <lineage>
        <taxon>Eukaryota</taxon>
        <taxon>Fungi</taxon>
        <taxon>Dikarya</taxon>
        <taxon>Ascomycota</taxon>
        <taxon>Pezizomycotina</taxon>
        <taxon>Sordariomycetes</taxon>
        <taxon>Xylariomycetidae</taxon>
        <taxon>Xylariales</taxon>
        <taxon>Xylariaceae</taxon>
        <taxon>Xylaria</taxon>
    </lineage>
</organism>
<accession>A0ACC1NUW1</accession>
<evidence type="ECO:0000313" key="1">
    <source>
        <dbReference type="EMBL" id="KAJ2982699.1"/>
    </source>
</evidence>
<name>A0ACC1NUW1_9PEZI</name>
<reference evidence="1" key="1">
    <citation type="submission" date="2022-10" db="EMBL/GenBank/DDBJ databases">
        <title>Genome Sequence of Xylaria curta.</title>
        <authorList>
            <person name="Buettner E."/>
        </authorList>
    </citation>
    <scope>NUCLEOTIDE SEQUENCE</scope>
    <source>
        <strain evidence="1">Babe10</strain>
    </source>
</reference>
<comment type="caution">
    <text evidence="1">The sequence shown here is derived from an EMBL/GenBank/DDBJ whole genome shotgun (WGS) entry which is preliminary data.</text>
</comment>
<gene>
    <name evidence="1" type="ORF">NUW58_g6389</name>
</gene>
<sequence>MLGSPEEVRQEIEDTIKDTINKAMDAAIAKAVEDRGGKAFEAAIDQIDIQVLARLGAEQALEAGRLDKDLKDAVATDKTKMAMIEIGGKRRSDAHDDDSAAEFGFVKRPRPRQRPMPLSLPQHAE</sequence>
<keyword evidence="2" id="KW-1185">Reference proteome</keyword>